<evidence type="ECO:0000313" key="1">
    <source>
        <dbReference type="EMBL" id="EET45050.1"/>
    </source>
</evidence>
<accession>C6M3R4</accession>
<comment type="caution">
    <text evidence="1">The sequence shown here is derived from an EMBL/GenBank/DDBJ whole genome shotgun (WGS) entry which is preliminary data.</text>
</comment>
<keyword evidence="2" id="KW-1185">Reference proteome</keyword>
<evidence type="ECO:0000313" key="2">
    <source>
        <dbReference type="Proteomes" id="UP000005365"/>
    </source>
</evidence>
<reference evidence="1" key="1">
    <citation type="submission" date="2009-07" db="EMBL/GenBank/DDBJ databases">
        <authorList>
            <person name="Weinstock G."/>
            <person name="Sodergren E."/>
            <person name="Clifton S."/>
            <person name="Fulton L."/>
            <person name="Fulton B."/>
            <person name="Courtney L."/>
            <person name="Fronick C."/>
            <person name="Harrison M."/>
            <person name="Strong C."/>
            <person name="Farmer C."/>
            <person name="Delahaunty K."/>
            <person name="Markovic C."/>
            <person name="Hall O."/>
            <person name="Minx P."/>
            <person name="Tomlinson C."/>
            <person name="Mitreva M."/>
            <person name="Nelson J."/>
            <person name="Hou S."/>
            <person name="Wollam A."/>
            <person name="Pepin K.H."/>
            <person name="Johnson M."/>
            <person name="Bhonagiri V."/>
            <person name="Nash W.E."/>
            <person name="Warren W."/>
            <person name="Chinwalla A."/>
            <person name="Mardis E.R."/>
            <person name="Wilson R.K."/>
        </authorList>
    </citation>
    <scope>NUCLEOTIDE SEQUENCE [LARGE SCALE GENOMIC DNA]</scope>
    <source>
        <strain evidence="1">ATCC 29256</strain>
    </source>
</reference>
<dbReference type="EMBL" id="ACKO02000005">
    <property type="protein sequence ID" value="EET45050.1"/>
    <property type="molecule type" value="Genomic_DNA"/>
</dbReference>
<name>C6M3R4_NEISI</name>
<sequence>MKRLFSVRFYDILRFKGFSNGFRGQSPCYGAAVRRYCLANRVRLFNLSQPM</sequence>
<dbReference type="AlphaFoldDB" id="C6M3R4"/>
<gene>
    <name evidence="1" type="ORF">NEISICOT_01044</name>
</gene>
<protein>
    <submittedName>
        <fullName evidence="1">Uncharacterized protein</fullName>
    </submittedName>
</protein>
<proteinExistence type="predicted"/>
<dbReference type="Proteomes" id="UP000005365">
    <property type="component" value="Unassembled WGS sequence"/>
</dbReference>
<organism evidence="1 2">
    <name type="scientific">Neisseria sicca ATCC 29256</name>
    <dbReference type="NCBI Taxonomy" id="547045"/>
    <lineage>
        <taxon>Bacteria</taxon>
        <taxon>Pseudomonadati</taxon>
        <taxon>Pseudomonadota</taxon>
        <taxon>Betaproteobacteria</taxon>
        <taxon>Neisseriales</taxon>
        <taxon>Neisseriaceae</taxon>
        <taxon>Neisseria</taxon>
    </lineage>
</organism>